<dbReference type="RefSeq" id="WP_129002782.1">
    <property type="nucleotide sequence ID" value="NZ_SDHZ01000001.1"/>
</dbReference>
<accession>A0A4Q1DC63</accession>
<proteinExistence type="predicted"/>
<comment type="caution">
    <text evidence="1">The sequence shown here is derived from an EMBL/GenBank/DDBJ whole genome shotgun (WGS) entry which is preliminary data.</text>
</comment>
<dbReference type="EMBL" id="SDHZ01000001">
    <property type="protein sequence ID" value="RXK87032.1"/>
    <property type="molecule type" value="Genomic_DNA"/>
</dbReference>
<gene>
    <name evidence="1" type="ORF">ESB13_09680</name>
</gene>
<protein>
    <submittedName>
        <fullName evidence="1">Uncharacterized protein</fullName>
    </submittedName>
</protein>
<keyword evidence="2" id="KW-1185">Reference proteome</keyword>
<dbReference type="Proteomes" id="UP000290545">
    <property type="component" value="Unassembled WGS sequence"/>
</dbReference>
<organism evidence="1 2">
    <name type="scientific">Filimonas effusa</name>
    <dbReference type="NCBI Taxonomy" id="2508721"/>
    <lineage>
        <taxon>Bacteria</taxon>
        <taxon>Pseudomonadati</taxon>
        <taxon>Bacteroidota</taxon>
        <taxon>Chitinophagia</taxon>
        <taxon>Chitinophagales</taxon>
        <taxon>Chitinophagaceae</taxon>
        <taxon>Filimonas</taxon>
    </lineage>
</organism>
<sequence>MKEIDLYSEAKPRYHLLIPNKEDGLVILALYQKYGQQEFTEDQIIQVINKVLSDLGSSGLREESNRNNNVILRLQEFFLWRDRKRKLYGFKSYGIEFCEKVSKRLSESYHPAKIERLFKHLLETLNASLEKGPADLLIWKDDHFQQRSVELAKQIEILDQQVSQSVADFRFQIKQPQENIVQVIDNISAGLDGIKQHVDELKAGFRITYDIDDVLEPMLKDPACFELLDSIDEVMRYNEHVRNHLDQVSVRIDKIKPGIREFIFEFNQRELDRKTDQFIHYLLDHATYTRQEGQTKKLTLPAEVMPLVIKIPEAVPRFCVLTEKDLSRRAPLPVIDRSVDMEQTRVVMAKNHEKLAQRKRIQDWTQKALQQIEQDGQLDFSPFFFHVLAAEEADLNIPVRVAQRLVKQCKGRQYTIRVAQQEYHDPDYQNLSLWNMTILKKI</sequence>
<dbReference type="AlphaFoldDB" id="A0A4Q1DC63"/>
<evidence type="ECO:0000313" key="1">
    <source>
        <dbReference type="EMBL" id="RXK87032.1"/>
    </source>
</evidence>
<dbReference type="OrthoDB" id="1247232at2"/>
<reference evidence="1 2" key="1">
    <citation type="submission" date="2019-01" db="EMBL/GenBank/DDBJ databases">
        <title>Filimonas sp. strain TTM-71.</title>
        <authorList>
            <person name="Chen W.-M."/>
        </authorList>
    </citation>
    <scope>NUCLEOTIDE SEQUENCE [LARGE SCALE GENOMIC DNA]</scope>
    <source>
        <strain evidence="1 2">TTM-71</strain>
    </source>
</reference>
<evidence type="ECO:0000313" key="2">
    <source>
        <dbReference type="Proteomes" id="UP000290545"/>
    </source>
</evidence>
<name>A0A4Q1DC63_9BACT</name>